<keyword evidence="2" id="KW-1185">Reference proteome</keyword>
<proteinExistence type="predicted"/>
<dbReference type="Proteomes" id="UP001148614">
    <property type="component" value="Unassembled WGS sequence"/>
</dbReference>
<evidence type="ECO:0000313" key="1">
    <source>
        <dbReference type="EMBL" id="KAJ3579993.1"/>
    </source>
</evidence>
<sequence>MGNRRAYTPGVTEGYLESADGEEQAREIYSGLTIGLTDTEFGHFIKIIPGLQKCLDLGLAPTPEQQPVGFLFPTGWAAYSFTSSSVLPMDRVPAPAFDFTLPIVFTTTFTFGRSNIPSRKSSALEI</sequence>
<protein>
    <submittedName>
        <fullName evidence="1">Uncharacterized protein</fullName>
    </submittedName>
</protein>
<name>A0A9W8NML8_9PEZI</name>
<comment type="caution">
    <text evidence="1">The sequence shown here is derived from an EMBL/GenBank/DDBJ whole genome shotgun (WGS) entry which is preliminary data.</text>
</comment>
<reference evidence="1" key="1">
    <citation type="submission" date="2022-07" db="EMBL/GenBank/DDBJ databases">
        <title>Genome Sequence of Xylaria arbuscula.</title>
        <authorList>
            <person name="Buettner E."/>
        </authorList>
    </citation>
    <scope>NUCLEOTIDE SEQUENCE</scope>
    <source>
        <strain evidence="1">VT107</strain>
    </source>
</reference>
<gene>
    <name evidence="1" type="ORF">NPX13_g570</name>
</gene>
<organism evidence="1 2">
    <name type="scientific">Xylaria arbuscula</name>
    <dbReference type="NCBI Taxonomy" id="114810"/>
    <lineage>
        <taxon>Eukaryota</taxon>
        <taxon>Fungi</taxon>
        <taxon>Dikarya</taxon>
        <taxon>Ascomycota</taxon>
        <taxon>Pezizomycotina</taxon>
        <taxon>Sordariomycetes</taxon>
        <taxon>Xylariomycetidae</taxon>
        <taxon>Xylariales</taxon>
        <taxon>Xylariaceae</taxon>
        <taxon>Xylaria</taxon>
    </lineage>
</organism>
<dbReference type="AlphaFoldDB" id="A0A9W8NML8"/>
<evidence type="ECO:0000313" key="2">
    <source>
        <dbReference type="Proteomes" id="UP001148614"/>
    </source>
</evidence>
<accession>A0A9W8NML8</accession>
<dbReference type="EMBL" id="JANPWZ010000038">
    <property type="protein sequence ID" value="KAJ3579993.1"/>
    <property type="molecule type" value="Genomic_DNA"/>
</dbReference>